<gene>
    <name evidence="1" type="ORF">NYM_LOCUS16323</name>
</gene>
<dbReference type="Gramene" id="NC3G0230180.1">
    <property type="protein sequence ID" value="NC3G0230180.1:cds"/>
    <property type="gene ID" value="NC3G0230180"/>
</dbReference>
<sequence>MCLVFTCDQEDRVLATQMAPGNCPYCGGLVSCADVESEWRFCFLPFYSKTRRKYYCTFCRRKLVLHPST</sequence>
<proteinExistence type="predicted"/>
<dbReference type="OMA" id="MDVEKQW"/>
<evidence type="ECO:0000313" key="1">
    <source>
        <dbReference type="EMBL" id="VVW13687.1"/>
    </source>
</evidence>
<organism evidence="1">
    <name type="scientific">Nymphaea colorata</name>
    <name type="common">pocket water lily</name>
    <dbReference type="NCBI Taxonomy" id="210225"/>
    <lineage>
        <taxon>Eukaryota</taxon>
        <taxon>Viridiplantae</taxon>
        <taxon>Streptophyta</taxon>
        <taxon>Embryophyta</taxon>
        <taxon>Tracheophyta</taxon>
        <taxon>Spermatophyta</taxon>
        <taxon>Magnoliopsida</taxon>
        <taxon>Nymphaeales</taxon>
        <taxon>Nymphaeaceae</taxon>
        <taxon>Nymphaea</taxon>
    </lineage>
</organism>
<dbReference type="EMBL" id="LR721781">
    <property type="protein sequence ID" value="VVW13687.1"/>
    <property type="molecule type" value="Genomic_DNA"/>
</dbReference>
<accession>A0A5K1BKX1</accession>
<dbReference type="OrthoDB" id="610577at2759"/>
<dbReference type="PANTHER" id="PTHR33320:SF34">
    <property type="entry name" value="ZINC-RIBBON 15 DOMAIN-CONTAINING PROTEIN"/>
    <property type="match status" value="1"/>
</dbReference>
<dbReference type="AlphaFoldDB" id="A0A5K1BKX1"/>
<protein>
    <submittedName>
        <fullName evidence="1">Uncharacterized protein</fullName>
    </submittedName>
</protein>
<reference evidence="1" key="1">
    <citation type="submission" date="2019-09" db="EMBL/GenBank/DDBJ databases">
        <authorList>
            <person name="Zhang L."/>
        </authorList>
    </citation>
    <scope>NUCLEOTIDE SEQUENCE</scope>
</reference>
<dbReference type="PANTHER" id="PTHR33320">
    <property type="entry name" value="METHIONYL-TRNA SYNTHETASE"/>
    <property type="match status" value="1"/>
</dbReference>
<name>A0A5K1BKX1_9MAGN</name>